<dbReference type="AlphaFoldDB" id="A0A6M0RAI2"/>
<dbReference type="SUPFAM" id="SSF52266">
    <property type="entry name" value="SGNH hydrolase"/>
    <property type="match status" value="1"/>
</dbReference>
<comment type="caution">
    <text evidence="3">The sequence shown here is derived from an EMBL/GenBank/DDBJ whole genome shotgun (WGS) entry which is preliminary data.</text>
</comment>
<protein>
    <recommendedName>
        <fullName evidence="2">SGNH hydrolase-type esterase domain-containing protein</fullName>
    </recommendedName>
</protein>
<proteinExistence type="predicted"/>
<reference evidence="3 4" key="1">
    <citation type="submission" date="2019-04" db="EMBL/GenBank/DDBJ databases">
        <title>Genome sequencing of Clostridium botulinum Groups I-IV and Clostridium butyricum.</title>
        <authorList>
            <person name="Brunt J."/>
            <person name="Van Vliet A.H.M."/>
            <person name="Stringer S.C."/>
            <person name="Carter A.T."/>
            <person name="Peck M.W."/>
        </authorList>
    </citation>
    <scope>NUCLEOTIDE SEQUENCE [LARGE SCALE GENOMIC DNA]</scope>
    <source>
        <strain evidence="3 4">IFR 18/094</strain>
    </source>
</reference>
<keyword evidence="1" id="KW-0472">Membrane</keyword>
<dbReference type="InterPro" id="IPR036514">
    <property type="entry name" value="SGNH_hydro_sf"/>
</dbReference>
<evidence type="ECO:0000259" key="2">
    <source>
        <dbReference type="Pfam" id="PF13472"/>
    </source>
</evidence>
<dbReference type="InterPro" id="IPR013830">
    <property type="entry name" value="SGNH_hydro"/>
</dbReference>
<keyword evidence="1" id="KW-1133">Transmembrane helix</keyword>
<sequence length="263" mass="30965">MMRKSRKNLMKTIFIIICLVLIFLIINLYMNSRNRIKEEKIKRVHESVELIKKLESKDVMEIENKINSADKISEEKYNELKYNELKDKDLKKLFENYVVMGDSRSESLMGYNILNKSSVVAYKGRNTYTARKDINVSANLYPRKVFMAYGMNDIEYFAGNADKFVQSYEKIIKDLKLKSPKSKIYICDILPVQQKVIDKKSIYGKSGEFNNALKEMCNRLDLTFIETKDILIKNPKFYEPDGIHLKYDFYSSWLKELLDKSNS</sequence>
<organism evidence="3 4">
    <name type="scientific">Clostridium niameyense</name>
    <dbReference type="NCBI Taxonomy" id="1622073"/>
    <lineage>
        <taxon>Bacteria</taxon>
        <taxon>Bacillati</taxon>
        <taxon>Bacillota</taxon>
        <taxon>Clostridia</taxon>
        <taxon>Eubacteriales</taxon>
        <taxon>Clostridiaceae</taxon>
        <taxon>Clostridium</taxon>
    </lineage>
</organism>
<evidence type="ECO:0000313" key="3">
    <source>
        <dbReference type="EMBL" id="NEZ47273.1"/>
    </source>
</evidence>
<evidence type="ECO:0000313" key="4">
    <source>
        <dbReference type="Proteomes" id="UP000473885"/>
    </source>
</evidence>
<feature type="transmembrane region" description="Helical" evidence="1">
    <location>
        <begin position="12"/>
        <end position="30"/>
    </location>
</feature>
<keyword evidence="1" id="KW-0812">Transmembrane</keyword>
<dbReference type="Gene3D" id="3.40.50.1110">
    <property type="entry name" value="SGNH hydrolase"/>
    <property type="match status" value="1"/>
</dbReference>
<gene>
    <name evidence="3" type="ORF">FDF74_08655</name>
</gene>
<evidence type="ECO:0000256" key="1">
    <source>
        <dbReference type="SAM" id="Phobius"/>
    </source>
</evidence>
<dbReference type="Pfam" id="PF13472">
    <property type="entry name" value="Lipase_GDSL_2"/>
    <property type="match status" value="1"/>
</dbReference>
<dbReference type="Proteomes" id="UP000473885">
    <property type="component" value="Unassembled WGS sequence"/>
</dbReference>
<feature type="domain" description="SGNH hydrolase-type esterase" evidence="2">
    <location>
        <begin position="116"/>
        <end position="245"/>
    </location>
</feature>
<keyword evidence="4" id="KW-1185">Reference proteome</keyword>
<dbReference type="EMBL" id="SXDP01000006">
    <property type="protein sequence ID" value="NEZ47273.1"/>
    <property type="molecule type" value="Genomic_DNA"/>
</dbReference>
<accession>A0A6M0RAI2</accession>
<name>A0A6M0RAI2_9CLOT</name>